<dbReference type="InterPro" id="IPR029058">
    <property type="entry name" value="AB_hydrolase_fold"/>
</dbReference>
<sequence length="370" mass="38354">MDAQSTGGDQDRTPPPPDGSTSRRGDATGGGGTVRGGGAPPVPALDPELAAVRAGSASAEPLTAHNLASRQARDAASRPRPTAADLRADGRFEVSELRVPGPPGGPRVTLVSARPAGLAGPRPLLLYLHGGALVMGNAWSVLPTVLREWAEPLGLAVLSVEYRLAPGTRYPGALEDCWAALTWAVANADALGVDPSRLVLGGKSAGGGLAAALALLNRDRGGPSPLGQLLLSPMLDDRNDTFSAHQLSGHDVWDRASNSTAWQAALGDLHGSTELPPYAAPARATDLSGLPPAYVEVGSAEFFRDEGVAYANAIWRAGGDAELHVWPGACHGFDGLAPRAALTRDARDTRTRWLRRRLAGRPAGPDARPE</sequence>
<feature type="region of interest" description="Disordered" evidence="2">
    <location>
        <begin position="1"/>
        <end position="91"/>
    </location>
</feature>
<name>A0ABV5PIN0_STRCM</name>
<dbReference type="Pfam" id="PF07859">
    <property type="entry name" value="Abhydrolase_3"/>
    <property type="match status" value="1"/>
</dbReference>
<protein>
    <submittedName>
        <fullName evidence="4">Alpha/beta hydrolase fold domain-containing protein</fullName>
    </submittedName>
</protein>
<evidence type="ECO:0000313" key="5">
    <source>
        <dbReference type="Proteomes" id="UP001589718"/>
    </source>
</evidence>
<feature type="compositionally biased region" description="Gly residues" evidence="2">
    <location>
        <begin position="27"/>
        <end position="39"/>
    </location>
</feature>
<dbReference type="InterPro" id="IPR013094">
    <property type="entry name" value="AB_hydrolase_3"/>
</dbReference>
<evidence type="ECO:0000256" key="2">
    <source>
        <dbReference type="SAM" id="MobiDB-lite"/>
    </source>
</evidence>
<dbReference type="RefSeq" id="WP_345219457.1">
    <property type="nucleotide sequence ID" value="NZ_BAAAXE010000002.1"/>
</dbReference>
<dbReference type="PANTHER" id="PTHR48081:SF8">
    <property type="entry name" value="ALPHA_BETA HYDROLASE FOLD-3 DOMAIN-CONTAINING PROTEIN-RELATED"/>
    <property type="match status" value="1"/>
</dbReference>
<accession>A0ABV5PIN0</accession>
<organism evidence="4 5">
    <name type="scientific">Streptomyces cremeus</name>
    <dbReference type="NCBI Taxonomy" id="66881"/>
    <lineage>
        <taxon>Bacteria</taxon>
        <taxon>Bacillati</taxon>
        <taxon>Actinomycetota</taxon>
        <taxon>Actinomycetes</taxon>
        <taxon>Kitasatosporales</taxon>
        <taxon>Streptomycetaceae</taxon>
        <taxon>Streptomyces</taxon>
    </lineage>
</organism>
<reference evidence="4 5" key="1">
    <citation type="submission" date="2024-09" db="EMBL/GenBank/DDBJ databases">
        <authorList>
            <person name="Sun Q."/>
            <person name="Mori K."/>
        </authorList>
    </citation>
    <scope>NUCLEOTIDE SEQUENCE [LARGE SCALE GENOMIC DNA]</scope>
    <source>
        <strain evidence="4 5">JCM 4362</strain>
    </source>
</reference>
<comment type="caution">
    <text evidence="4">The sequence shown here is derived from an EMBL/GenBank/DDBJ whole genome shotgun (WGS) entry which is preliminary data.</text>
</comment>
<gene>
    <name evidence="4" type="ORF">ACFFTU_23260</name>
</gene>
<feature type="domain" description="Alpha/beta hydrolase fold-3" evidence="3">
    <location>
        <begin position="125"/>
        <end position="333"/>
    </location>
</feature>
<keyword evidence="1 4" id="KW-0378">Hydrolase</keyword>
<evidence type="ECO:0000313" key="4">
    <source>
        <dbReference type="EMBL" id="MFB9522868.1"/>
    </source>
</evidence>
<dbReference type="GO" id="GO:0016787">
    <property type="term" value="F:hydrolase activity"/>
    <property type="evidence" value="ECO:0007669"/>
    <property type="project" value="UniProtKB-KW"/>
</dbReference>
<dbReference type="EMBL" id="JBHMCR010000015">
    <property type="protein sequence ID" value="MFB9522868.1"/>
    <property type="molecule type" value="Genomic_DNA"/>
</dbReference>
<proteinExistence type="predicted"/>
<keyword evidence="5" id="KW-1185">Reference proteome</keyword>
<evidence type="ECO:0000256" key="1">
    <source>
        <dbReference type="ARBA" id="ARBA00022801"/>
    </source>
</evidence>
<dbReference type="Gene3D" id="3.40.50.1820">
    <property type="entry name" value="alpha/beta hydrolase"/>
    <property type="match status" value="1"/>
</dbReference>
<dbReference type="SUPFAM" id="SSF53474">
    <property type="entry name" value="alpha/beta-Hydrolases"/>
    <property type="match status" value="1"/>
</dbReference>
<dbReference type="PANTHER" id="PTHR48081">
    <property type="entry name" value="AB HYDROLASE SUPERFAMILY PROTEIN C4A8.06C"/>
    <property type="match status" value="1"/>
</dbReference>
<dbReference type="Proteomes" id="UP001589718">
    <property type="component" value="Unassembled WGS sequence"/>
</dbReference>
<dbReference type="InterPro" id="IPR050300">
    <property type="entry name" value="GDXG_lipolytic_enzyme"/>
</dbReference>
<evidence type="ECO:0000259" key="3">
    <source>
        <dbReference type="Pfam" id="PF07859"/>
    </source>
</evidence>